<dbReference type="RefSeq" id="WP_176900046.1">
    <property type="nucleotide sequence ID" value="NZ_JABKAV010000028.1"/>
</dbReference>
<keyword evidence="2" id="KW-1133">Transmembrane helix</keyword>
<dbReference type="Proteomes" id="UP000626554">
    <property type="component" value="Unassembled WGS sequence"/>
</dbReference>
<organism evidence="3 4">
    <name type="scientific">Hymenobacter terrestris</name>
    <dbReference type="NCBI Taxonomy" id="2748310"/>
    <lineage>
        <taxon>Bacteria</taxon>
        <taxon>Pseudomonadati</taxon>
        <taxon>Bacteroidota</taxon>
        <taxon>Cytophagia</taxon>
        <taxon>Cytophagales</taxon>
        <taxon>Hymenobacteraceae</taxon>
        <taxon>Hymenobacter</taxon>
    </lineage>
</organism>
<comment type="caution">
    <text evidence="3">The sequence shown here is derived from an EMBL/GenBank/DDBJ whole genome shotgun (WGS) entry which is preliminary data.</text>
</comment>
<evidence type="ECO:0000313" key="4">
    <source>
        <dbReference type="Proteomes" id="UP000626554"/>
    </source>
</evidence>
<keyword evidence="2" id="KW-0472">Membrane</keyword>
<keyword evidence="2" id="KW-0812">Transmembrane</keyword>
<reference evidence="3 4" key="1">
    <citation type="submission" date="2020-05" db="EMBL/GenBank/DDBJ databases">
        <title>Hymenobacter terrestris sp. nov. and Hymenobacter lapidiphilus sp. nov., isolated from regoliths in Antarctica.</title>
        <authorList>
            <person name="Sedlacek I."/>
            <person name="Pantucek R."/>
            <person name="Zeman M."/>
            <person name="Holochova P."/>
            <person name="Kralova S."/>
            <person name="Stankova E."/>
            <person name="Sedo O."/>
            <person name="Micenkova L."/>
            <person name="Svec P."/>
            <person name="Gupta V."/>
            <person name="Sood U."/>
            <person name="Korpole U.S."/>
            <person name="Lal R."/>
        </authorList>
    </citation>
    <scope>NUCLEOTIDE SEQUENCE [LARGE SCALE GENOMIC DNA]</scope>
    <source>
        <strain evidence="3 4">P5252</strain>
    </source>
</reference>
<feature type="region of interest" description="Disordered" evidence="1">
    <location>
        <begin position="153"/>
        <end position="172"/>
    </location>
</feature>
<keyword evidence="4" id="KW-1185">Reference proteome</keyword>
<evidence type="ECO:0000256" key="2">
    <source>
        <dbReference type="SAM" id="Phobius"/>
    </source>
</evidence>
<protein>
    <submittedName>
        <fullName evidence="3">Uncharacterized protein</fullName>
    </submittedName>
</protein>
<dbReference type="EMBL" id="JABKAV010000028">
    <property type="protein sequence ID" value="NVO85378.1"/>
    <property type="molecule type" value="Genomic_DNA"/>
</dbReference>
<sequence length="290" mass="29517">MQPEDIDKLFRERLAGHAPTPPTFVWAEIEAEIQPAKRRRPAMWLAAASVALLVLLGAAGWLLTGGLAPAGRPELAATAPARVPAGRATDVANAAASNNNSADEQELLAAAEINNAARATAEAATPSGPSEATATVTASGPAALVATTVRVAASRPGGVQPGPTTDRRPPTSSATVALGLPANEPAPVTALAATAPDLPKPTLAPALKRPAALSTATVALTGPIEVDVRPAYEAPELPQPARRRGVLAVLRQVRNVVKGEPVSLTAAGLPETVTVQARLGSRTLTKTIQL</sequence>
<accession>A0ABX2Q3G6</accession>
<name>A0ABX2Q3G6_9BACT</name>
<proteinExistence type="predicted"/>
<evidence type="ECO:0000256" key="1">
    <source>
        <dbReference type="SAM" id="MobiDB-lite"/>
    </source>
</evidence>
<evidence type="ECO:0000313" key="3">
    <source>
        <dbReference type="EMBL" id="NVO85378.1"/>
    </source>
</evidence>
<feature type="transmembrane region" description="Helical" evidence="2">
    <location>
        <begin position="42"/>
        <end position="63"/>
    </location>
</feature>
<gene>
    <name evidence="3" type="ORF">HW556_10860</name>
</gene>